<dbReference type="InterPro" id="IPR052018">
    <property type="entry name" value="PHP_domain"/>
</dbReference>
<comment type="caution">
    <text evidence="2">The sequence shown here is derived from an EMBL/GenBank/DDBJ whole genome shotgun (WGS) entry which is preliminary data.</text>
</comment>
<dbReference type="GO" id="GO:0004534">
    <property type="term" value="F:5'-3' RNA exonuclease activity"/>
    <property type="evidence" value="ECO:0007669"/>
    <property type="project" value="TreeGrafter"/>
</dbReference>
<dbReference type="GO" id="GO:0035312">
    <property type="term" value="F:5'-3' DNA exonuclease activity"/>
    <property type="evidence" value="ECO:0007669"/>
    <property type="project" value="TreeGrafter"/>
</dbReference>
<dbReference type="Pfam" id="PF13263">
    <property type="entry name" value="PHP_C"/>
    <property type="match status" value="1"/>
</dbReference>
<proteinExistence type="predicted"/>
<dbReference type="SUPFAM" id="SSF89550">
    <property type="entry name" value="PHP domain-like"/>
    <property type="match status" value="1"/>
</dbReference>
<dbReference type="Pfam" id="PF02811">
    <property type="entry name" value="PHP"/>
    <property type="match status" value="1"/>
</dbReference>
<dbReference type="STRING" id="1220589.CD32_16665"/>
<name>A0A0A3IFG3_9BACI</name>
<dbReference type="PANTHER" id="PTHR42924">
    <property type="entry name" value="EXONUCLEASE"/>
    <property type="match status" value="1"/>
</dbReference>
<organism evidence="2 3">
    <name type="scientific">Lysinibacillus odysseyi 34hs-1 = NBRC 100172</name>
    <dbReference type="NCBI Taxonomy" id="1220589"/>
    <lineage>
        <taxon>Bacteria</taxon>
        <taxon>Bacillati</taxon>
        <taxon>Bacillota</taxon>
        <taxon>Bacilli</taxon>
        <taxon>Bacillales</taxon>
        <taxon>Bacillaceae</taxon>
        <taxon>Lysinibacillus</taxon>
    </lineage>
</organism>
<protein>
    <submittedName>
        <fullName evidence="2">Histidinol phosphatase</fullName>
    </submittedName>
</protein>
<accession>A0A0A3IFG3</accession>
<dbReference type="EMBL" id="JPVP01000058">
    <property type="protein sequence ID" value="KGR83459.1"/>
    <property type="molecule type" value="Genomic_DNA"/>
</dbReference>
<keyword evidence="3" id="KW-1185">Reference proteome</keyword>
<dbReference type="Proteomes" id="UP000030437">
    <property type="component" value="Unassembled WGS sequence"/>
</dbReference>
<dbReference type="PANTHER" id="PTHR42924:SF3">
    <property type="entry name" value="POLYMERASE_HISTIDINOL PHOSPHATASE N-TERMINAL DOMAIN-CONTAINING PROTEIN"/>
    <property type="match status" value="1"/>
</dbReference>
<evidence type="ECO:0000313" key="3">
    <source>
        <dbReference type="Proteomes" id="UP000030437"/>
    </source>
</evidence>
<feature type="domain" description="PHP" evidence="1">
    <location>
        <begin position="4"/>
        <end position="92"/>
    </location>
</feature>
<reference evidence="2 3" key="1">
    <citation type="submission" date="2014-02" db="EMBL/GenBank/DDBJ databases">
        <title>Draft genome sequence of Lysinibacillus odysseyi NBRC 100172.</title>
        <authorList>
            <person name="Zhang F."/>
            <person name="Wang G."/>
            <person name="Zhang L."/>
        </authorList>
    </citation>
    <scope>NUCLEOTIDE SEQUENCE [LARGE SCALE GENOMIC DNA]</scope>
    <source>
        <strain evidence="2 3">NBRC 100172</strain>
    </source>
</reference>
<gene>
    <name evidence="2" type="ORF">CD32_16665</name>
</gene>
<dbReference type="InterPro" id="IPR004013">
    <property type="entry name" value="PHP_dom"/>
</dbReference>
<dbReference type="CDD" id="cd07432">
    <property type="entry name" value="PHP_HisPPase"/>
    <property type="match status" value="1"/>
</dbReference>
<dbReference type="RefSeq" id="WP_036156658.1">
    <property type="nucleotide sequence ID" value="NZ_AVCX01000003.1"/>
</dbReference>
<dbReference type="InterPro" id="IPR016195">
    <property type="entry name" value="Pol/histidinol_Pase-like"/>
</dbReference>
<dbReference type="eggNOG" id="COG0613">
    <property type="taxonomic scope" value="Bacteria"/>
</dbReference>
<evidence type="ECO:0000259" key="1">
    <source>
        <dbReference type="Pfam" id="PF02811"/>
    </source>
</evidence>
<dbReference type="Gene3D" id="3.20.20.140">
    <property type="entry name" value="Metal-dependent hydrolases"/>
    <property type="match status" value="1"/>
</dbReference>
<sequence>MNFDFHTHGKLSKKVEFSLDYFKNMVKAAKENGLDGFALTEHFNTRNFFDVYNTLDEVYPYENGYYLVDQVKVFPGMEVDIQEIGHILILADRDVIREIRGQLEPYISKNRFIHFAELLELLSPFDLLLIGAHPYRQSTPLYELDRSLLSKLDAFDLNGKDLHSIGIEENSQLVYQFAESLNKPVIGGSDTHHQLQYGCIINELETDCNTVSDLKDIILNGKYIIRIAEDLHEKVRHATEQKALEKKIMEAIANS</sequence>
<evidence type="ECO:0000313" key="2">
    <source>
        <dbReference type="EMBL" id="KGR83459.1"/>
    </source>
</evidence>
<dbReference type="OrthoDB" id="9777619at2"/>
<dbReference type="AlphaFoldDB" id="A0A0A3IFG3"/>